<name>A0A848LDS2_9BACT</name>
<dbReference type="EMBL" id="JABBJJ010000072">
    <property type="protein sequence ID" value="NMO16596.1"/>
    <property type="molecule type" value="Genomic_DNA"/>
</dbReference>
<evidence type="ECO:0000313" key="1">
    <source>
        <dbReference type="EMBL" id="NMO16596.1"/>
    </source>
</evidence>
<gene>
    <name evidence="1" type="ORF">HG543_17275</name>
</gene>
<evidence type="ECO:0008006" key="3">
    <source>
        <dbReference type="Google" id="ProtNLM"/>
    </source>
</evidence>
<proteinExistence type="predicted"/>
<keyword evidence="2" id="KW-1185">Reference proteome</keyword>
<sequence length="287" mass="32075">MSNTQLQEVADAVLPVITEEELARYRREDGARVIQHAGHYWEEVGAPGFFQPVNLLAPLTPEEATRPTPLSWGYRAALAPQDAGAANGSVPIVRLKDLASYDIGSLSPNRRNKLRKCWRLVRIEQLTSSELLVEQGHELVLEALARTGHRRPPSKEEFVTEVRRYLEGGYGCMLAGLVDGRLGGFLTGYAVDGVAYGLNAYYATWALPTNISTGLIFEFAQLCRRSGRVRTLVGGLHAPESPQLSQFKDDMGFVVDRIPSRWNMHALARAFIRWRRPHAYYRLTGQA</sequence>
<dbReference type="RefSeq" id="WP_169345884.1">
    <property type="nucleotide sequence ID" value="NZ_JABBJJ010000072.1"/>
</dbReference>
<dbReference type="AlphaFoldDB" id="A0A848LDS2"/>
<protein>
    <recommendedName>
        <fullName evidence="3">BioF2-like acetyltransferase domain-containing protein</fullName>
    </recommendedName>
</protein>
<accession>A0A848LDS2</accession>
<dbReference type="SUPFAM" id="SSF55729">
    <property type="entry name" value="Acyl-CoA N-acyltransferases (Nat)"/>
    <property type="match status" value="1"/>
</dbReference>
<dbReference type="InterPro" id="IPR016181">
    <property type="entry name" value="Acyl_CoA_acyltransferase"/>
</dbReference>
<evidence type="ECO:0000313" key="2">
    <source>
        <dbReference type="Proteomes" id="UP000518300"/>
    </source>
</evidence>
<organism evidence="1 2">
    <name type="scientific">Pyxidicoccus fallax</name>
    <dbReference type="NCBI Taxonomy" id="394095"/>
    <lineage>
        <taxon>Bacteria</taxon>
        <taxon>Pseudomonadati</taxon>
        <taxon>Myxococcota</taxon>
        <taxon>Myxococcia</taxon>
        <taxon>Myxococcales</taxon>
        <taxon>Cystobacterineae</taxon>
        <taxon>Myxococcaceae</taxon>
        <taxon>Pyxidicoccus</taxon>
    </lineage>
</organism>
<dbReference type="Proteomes" id="UP000518300">
    <property type="component" value="Unassembled WGS sequence"/>
</dbReference>
<comment type="caution">
    <text evidence="1">The sequence shown here is derived from an EMBL/GenBank/DDBJ whole genome shotgun (WGS) entry which is preliminary data.</text>
</comment>
<reference evidence="1 2" key="1">
    <citation type="submission" date="2020-04" db="EMBL/GenBank/DDBJ databases">
        <title>Draft genome of Pyxidicoccus fallax type strain.</title>
        <authorList>
            <person name="Whitworth D.E."/>
        </authorList>
    </citation>
    <scope>NUCLEOTIDE SEQUENCE [LARGE SCALE GENOMIC DNA]</scope>
    <source>
        <strain evidence="1 2">DSM 14698</strain>
    </source>
</reference>